<proteinExistence type="predicted"/>
<accession>A0A383EQ83</accession>
<organism evidence="1">
    <name type="scientific">marine metagenome</name>
    <dbReference type="NCBI Taxonomy" id="408172"/>
    <lineage>
        <taxon>unclassified sequences</taxon>
        <taxon>metagenomes</taxon>
        <taxon>ecological metagenomes</taxon>
    </lineage>
</organism>
<evidence type="ECO:0000313" key="1">
    <source>
        <dbReference type="EMBL" id="SVE58613.1"/>
    </source>
</evidence>
<feature type="non-terminal residue" evidence="1">
    <location>
        <position position="50"/>
    </location>
</feature>
<dbReference type="EMBL" id="UINC01227642">
    <property type="protein sequence ID" value="SVE58613.1"/>
    <property type="molecule type" value="Genomic_DNA"/>
</dbReference>
<dbReference type="AlphaFoldDB" id="A0A383EQ83"/>
<protein>
    <submittedName>
        <fullName evidence="1">Uncharacterized protein</fullName>
    </submittedName>
</protein>
<sequence>MIITQKDNCNEWDNPKPGVHNAVLIDVIDKGLQTWEFNGESKQAHKIRLL</sequence>
<reference evidence="1" key="1">
    <citation type="submission" date="2018-05" db="EMBL/GenBank/DDBJ databases">
        <authorList>
            <person name="Lanie J.A."/>
            <person name="Ng W.-L."/>
            <person name="Kazmierczak K.M."/>
            <person name="Andrzejewski T.M."/>
            <person name="Davidsen T.M."/>
            <person name="Wayne K.J."/>
            <person name="Tettelin H."/>
            <person name="Glass J.I."/>
            <person name="Rusch D."/>
            <person name="Podicherti R."/>
            <person name="Tsui H.-C.T."/>
            <person name="Winkler M.E."/>
        </authorList>
    </citation>
    <scope>NUCLEOTIDE SEQUENCE</scope>
</reference>
<name>A0A383EQ83_9ZZZZ</name>
<gene>
    <name evidence="1" type="ORF">METZ01_LOCUS511467</name>
</gene>